<name>A0A0V0T231_9BILA</name>
<dbReference type="EMBL" id="JYDJ01000942">
    <property type="protein sequence ID" value="KRX33038.1"/>
    <property type="molecule type" value="Genomic_DNA"/>
</dbReference>
<keyword evidence="2" id="KW-1185">Reference proteome</keyword>
<evidence type="ECO:0000313" key="1">
    <source>
        <dbReference type="EMBL" id="KRX33038.1"/>
    </source>
</evidence>
<protein>
    <submittedName>
        <fullName evidence="1">Uncharacterized protein</fullName>
    </submittedName>
</protein>
<evidence type="ECO:0000313" key="2">
    <source>
        <dbReference type="Proteomes" id="UP000055048"/>
    </source>
</evidence>
<sequence length="90" mass="10282">MFGSVLRRRNSIMKASWKIIFQLNITNPWVACLFGCWACACFVNKAFSTTSVLLIKVVVDEHGFETVWPQEKTHLSSGIMHRSYSISRTV</sequence>
<accession>A0A0V0T231</accession>
<dbReference type="AlphaFoldDB" id="A0A0V0T231"/>
<organism evidence="1 2">
    <name type="scientific">Trichinella murrelli</name>
    <dbReference type="NCBI Taxonomy" id="144512"/>
    <lineage>
        <taxon>Eukaryota</taxon>
        <taxon>Metazoa</taxon>
        <taxon>Ecdysozoa</taxon>
        <taxon>Nematoda</taxon>
        <taxon>Enoplea</taxon>
        <taxon>Dorylaimia</taxon>
        <taxon>Trichinellida</taxon>
        <taxon>Trichinellidae</taxon>
        <taxon>Trichinella</taxon>
    </lineage>
</organism>
<dbReference type="Proteomes" id="UP000055048">
    <property type="component" value="Unassembled WGS sequence"/>
</dbReference>
<gene>
    <name evidence="1" type="ORF">T05_6043</name>
</gene>
<proteinExistence type="predicted"/>
<comment type="caution">
    <text evidence="1">The sequence shown here is derived from an EMBL/GenBank/DDBJ whole genome shotgun (WGS) entry which is preliminary data.</text>
</comment>
<reference evidence="1 2" key="1">
    <citation type="submission" date="2015-01" db="EMBL/GenBank/DDBJ databases">
        <title>Evolution of Trichinella species and genotypes.</title>
        <authorList>
            <person name="Korhonen P.K."/>
            <person name="Edoardo P."/>
            <person name="Giuseppe L.R."/>
            <person name="Gasser R.B."/>
        </authorList>
    </citation>
    <scope>NUCLEOTIDE SEQUENCE [LARGE SCALE GENOMIC DNA]</scope>
    <source>
        <strain evidence="1">ISS417</strain>
    </source>
</reference>